<gene>
    <name evidence="1" type="ORF">CTRU02_211302</name>
</gene>
<dbReference type="Proteomes" id="UP000805649">
    <property type="component" value="Unassembled WGS sequence"/>
</dbReference>
<accession>A0ACC3YRE2</accession>
<sequence>MASTSKKSAMEIEERNGAGRLRNRWVHEPDGRIVEAPTTTTAATTRFWEMNVRQVLYDAFLPIGYPDSVTPDYLGYQTYDSLQAFFSTITSLLANRAVLQGLGVGDANSSATYALLMTILKDGISRVATITFAYRFGLVIEPECKKYRFLADIFNDSAFFLDLFSPLFGAWPKVVALVFAEALRAMCGVAAGASKAALSKHFARRNNLSELNAKESSQETAVGLFGLLIGSVVVRYVESREAVFTLMVILIFVHLGMNYLGVRCVQLDVLNQQRATILFQHFLNTGKILSPAEVAKRESIIFWKPIYRPRGEAVATVVFATSYADAMTRGIVVRPFESNQPGSSPEQLSYQLCLCRSKTDLPIIKILLIGDPLRLPAGNVTTLEAWFSALCLVHSPEFQNASATEGKNFNDNDEKKDCRHVFEQLESAGWNLSETNLDTSAPWMTIKMGNGEGKKEL</sequence>
<proteinExistence type="predicted"/>
<comment type="caution">
    <text evidence="1">The sequence shown here is derived from an EMBL/GenBank/DDBJ whole genome shotgun (WGS) entry which is preliminary data.</text>
</comment>
<evidence type="ECO:0000313" key="2">
    <source>
        <dbReference type="Proteomes" id="UP000805649"/>
    </source>
</evidence>
<evidence type="ECO:0000313" key="1">
    <source>
        <dbReference type="EMBL" id="KAL0934503.1"/>
    </source>
</evidence>
<reference evidence="1 2" key="1">
    <citation type="journal article" date="2020" name="Phytopathology">
        <title>Genome Sequence Resources of Colletotrichum truncatum, C. plurivorum, C. musicola, and C. sojae: Four Species Pathogenic to Soybean (Glycine max).</title>
        <authorList>
            <person name="Rogerio F."/>
            <person name="Boufleur T.R."/>
            <person name="Ciampi-Guillardi M."/>
            <person name="Sukno S.A."/>
            <person name="Thon M.R."/>
            <person name="Massola Junior N.S."/>
            <person name="Baroncelli R."/>
        </authorList>
    </citation>
    <scope>NUCLEOTIDE SEQUENCE [LARGE SCALE GENOMIC DNA]</scope>
    <source>
        <strain evidence="1 2">CMES1059</strain>
    </source>
</reference>
<name>A0ACC3YRE2_COLTU</name>
<organism evidence="1 2">
    <name type="scientific">Colletotrichum truncatum</name>
    <name type="common">Anthracnose fungus</name>
    <name type="synonym">Colletotrichum capsici</name>
    <dbReference type="NCBI Taxonomy" id="5467"/>
    <lineage>
        <taxon>Eukaryota</taxon>
        <taxon>Fungi</taxon>
        <taxon>Dikarya</taxon>
        <taxon>Ascomycota</taxon>
        <taxon>Pezizomycotina</taxon>
        <taxon>Sordariomycetes</taxon>
        <taxon>Hypocreomycetidae</taxon>
        <taxon>Glomerellales</taxon>
        <taxon>Glomerellaceae</taxon>
        <taxon>Colletotrichum</taxon>
        <taxon>Colletotrichum truncatum species complex</taxon>
    </lineage>
</organism>
<protein>
    <submittedName>
        <fullName evidence="1">DUF647 domain-containing protein</fullName>
    </submittedName>
</protein>
<keyword evidence="2" id="KW-1185">Reference proteome</keyword>
<dbReference type="EMBL" id="VUJX02000007">
    <property type="protein sequence ID" value="KAL0934503.1"/>
    <property type="molecule type" value="Genomic_DNA"/>
</dbReference>